<evidence type="ECO:0000313" key="2">
    <source>
        <dbReference type="EMBL" id="KIH84942.1"/>
    </source>
</evidence>
<evidence type="ECO:0000313" key="3">
    <source>
        <dbReference type="Proteomes" id="UP000031535"/>
    </source>
</evidence>
<gene>
    <name evidence="2" type="ORF">UCMB321_1270</name>
</gene>
<evidence type="ECO:0000256" key="1">
    <source>
        <dbReference type="SAM" id="Phobius"/>
    </source>
</evidence>
<evidence type="ECO:0008006" key="4">
    <source>
        <dbReference type="Google" id="ProtNLM"/>
    </source>
</evidence>
<protein>
    <recommendedName>
        <fullName evidence="4">Alkyl hydroperoxide reductase</fullName>
    </recommendedName>
</protein>
<reference evidence="2 3" key="1">
    <citation type="submission" date="2015-01" db="EMBL/GenBank/DDBJ databases">
        <title>Complete genome of Pseudomonas batumici UCM B-321 producer of the batumin antibiotic with strong antistaphilococcal and potential anticancer activity.</title>
        <authorList>
            <person name="Klochko V.V."/>
            <person name="Zelena L.B."/>
            <person name="Elena K.A."/>
            <person name="Reva O.N."/>
        </authorList>
    </citation>
    <scope>NUCLEOTIDE SEQUENCE [LARGE SCALE GENOMIC DNA]</scope>
    <source>
        <strain evidence="2 3">UCM B-321</strain>
    </source>
</reference>
<proteinExistence type="predicted"/>
<dbReference type="OrthoDB" id="7009953at2"/>
<keyword evidence="1" id="KW-0472">Membrane</keyword>
<dbReference type="RefSeq" id="WP_052451087.1">
    <property type="nucleotide sequence ID" value="NZ_JXDG01000012.1"/>
</dbReference>
<dbReference type="EMBL" id="JXDG01000012">
    <property type="protein sequence ID" value="KIH84942.1"/>
    <property type="molecule type" value="Genomic_DNA"/>
</dbReference>
<keyword evidence="1" id="KW-0812">Transmembrane</keyword>
<dbReference type="PATRIC" id="fig|226910.6.peg.1261"/>
<sequence length="137" mass="15622">MTYLFPTRTAPAWMSWILRIAALYNLFYAVLLAVWPSQVFAWLQMPTTPDVMVRCIGMMVGVYALGYWIAAQDVVRYWPLVAVGIVGKTLGPIGFVQSAMSGVLPWHSGIMLMCNDLVWWLPFWIITLYGWKRSNQG</sequence>
<accession>A0A0C2IJ49</accession>
<keyword evidence="3" id="KW-1185">Reference proteome</keyword>
<name>A0A0C2IJ49_9PSED</name>
<feature type="transmembrane region" description="Helical" evidence="1">
    <location>
        <begin position="51"/>
        <end position="70"/>
    </location>
</feature>
<comment type="caution">
    <text evidence="2">The sequence shown here is derived from an EMBL/GenBank/DDBJ whole genome shotgun (WGS) entry which is preliminary data.</text>
</comment>
<dbReference type="Proteomes" id="UP000031535">
    <property type="component" value="Unassembled WGS sequence"/>
</dbReference>
<keyword evidence="1" id="KW-1133">Transmembrane helix</keyword>
<feature type="transmembrane region" description="Helical" evidence="1">
    <location>
        <begin position="109"/>
        <end position="131"/>
    </location>
</feature>
<dbReference type="AlphaFoldDB" id="A0A0C2IJ49"/>
<organism evidence="2 3">
    <name type="scientific">Pseudomonas batumici</name>
    <dbReference type="NCBI Taxonomy" id="226910"/>
    <lineage>
        <taxon>Bacteria</taxon>
        <taxon>Pseudomonadati</taxon>
        <taxon>Pseudomonadota</taxon>
        <taxon>Gammaproteobacteria</taxon>
        <taxon>Pseudomonadales</taxon>
        <taxon>Pseudomonadaceae</taxon>
        <taxon>Pseudomonas</taxon>
    </lineage>
</organism>
<dbReference type="STRING" id="226910.UCMB321_1270"/>
<feature type="transmembrane region" description="Helical" evidence="1">
    <location>
        <begin position="77"/>
        <end position="97"/>
    </location>
</feature>
<feature type="transmembrane region" description="Helical" evidence="1">
    <location>
        <begin position="12"/>
        <end position="31"/>
    </location>
</feature>